<dbReference type="EnsemblPlants" id="AET3Gv20338900.1">
    <property type="protein sequence ID" value="AET3Gv20338900.1"/>
    <property type="gene ID" value="AET3Gv20338900"/>
</dbReference>
<name>A0A453EGY6_AEGTS</name>
<dbReference type="Gramene" id="AET3Gv20338900.1">
    <property type="protein sequence ID" value="AET3Gv20338900.1"/>
    <property type="gene ID" value="AET3Gv20338900"/>
</dbReference>
<reference evidence="2" key="1">
    <citation type="journal article" date="2014" name="Science">
        <title>Ancient hybridizations among the ancestral genomes of bread wheat.</title>
        <authorList>
            <consortium name="International Wheat Genome Sequencing Consortium,"/>
            <person name="Marcussen T."/>
            <person name="Sandve S.R."/>
            <person name="Heier L."/>
            <person name="Spannagl M."/>
            <person name="Pfeifer M."/>
            <person name="Jakobsen K.S."/>
            <person name="Wulff B.B."/>
            <person name="Steuernagel B."/>
            <person name="Mayer K.F."/>
            <person name="Olsen O.A."/>
        </authorList>
    </citation>
    <scope>NUCLEOTIDE SEQUENCE [LARGE SCALE GENOMIC DNA]</scope>
    <source>
        <strain evidence="2">cv. AL8/78</strain>
    </source>
</reference>
<dbReference type="Proteomes" id="UP000015105">
    <property type="component" value="Chromosome 3D"/>
</dbReference>
<keyword evidence="2" id="KW-1185">Reference proteome</keyword>
<accession>A0A453EGY6</accession>
<proteinExistence type="predicted"/>
<evidence type="ECO:0000313" key="1">
    <source>
        <dbReference type="EnsemblPlants" id="AET3Gv20338900.1"/>
    </source>
</evidence>
<evidence type="ECO:0000313" key="2">
    <source>
        <dbReference type="Proteomes" id="UP000015105"/>
    </source>
</evidence>
<reference evidence="1" key="5">
    <citation type="journal article" date="2021" name="G3 (Bethesda)">
        <title>Aegilops tauschii genome assembly Aet v5.0 features greater sequence contiguity and improved annotation.</title>
        <authorList>
            <person name="Wang L."/>
            <person name="Zhu T."/>
            <person name="Rodriguez J.C."/>
            <person name="Deal K.R."/>
            <person name="Dubcovsky J."/>
            <person name="McGuire P.E."/>
            <person name="Lux T."/>
            <person name="Spannagl M."/>
            <person name="Mayer K.F.X."/>
            <person name="Baldrich P."/>
            <person name="Meyers B.C."/>
            <person name="Huo N."/>
            <person name="Gu Y.Q."/>
            <person name="Zhou H."/>
            <person name="Devos K.M."/>
            <person name="Bennetzen J.L."/>
            <person name="Unver T."/>
            <person name="Budak H."/>
            <person name="Gulick P.J."/>
            <person name="Galiba G."/>
            <person name="Kalapos B."/>
            <person name="Nelson D.R."/>
            <person name="Li P."/>
            <person name="You F.M."/>
            <person name="Luo M.C."/>
            <person name="Dvorak J."/>
        </authorList>
    </citation>
    <scope>NUCLEOTIDE SEQUENCE [LARGE SCALE GENOMIC DNA]</scope>
    <source>
        <strain evidence="1">cv. AL8/78</strain>
    </source>
</reference>
<sequence>DCLISSIRDHCGCYFFLSWSSLRLEGLALALHWMPTNFLRPLKNTSNMAKYTSLYYKLPPLSQNIRLFLH</sequence>
<protein>
    <submittedName>
        <fullName evidence="1">Uncharacterized protein</fullName>
    </submittedName>
</protein>
<reference evidence="1" key="4">
    <citation type="submission" date="2019-03" db="UniProtKB">
        <authorList>
            <consortium name="EnsemblPlants"/>
        </authorList>
    </citation>
    <scope>IDENTIFICATION</scope>
</reference>
<reference evidence="2" key="2">
    <citation type="journal article" date="2017" name="Nat. Plants">
        <title>The Aegilops tauschii genome reveals multiple impacts of transposons.</title>
        <authorList>
            <person name="Zhao G."/>
            <person name="Zou C."/>
            <person name="Li K."/>
            <person name="Wang K."/>
            <person name="Li T."/>
            <person name="Gao L."/>
            <person name="Zhang X."/>
            <person name="Wang H."/>
            <person name="Yang Z."/>
            <person name="Liu X."/>
            <person name="Jiang W."/>
            <person name="Mao L."/>
            <person name="Kong X."/>
            <person name="Jiao Y."/>
            <person name="Jia J."/>
        </authorList>
    </citation>
    <scope>NUCLEOTIDE SEQUENCE [LARGE SCALE GENOMIC DNA]</scope>
    <source>
        <strain evidence="2">cv. AL8/78</strain>
    </source>
</reference>
<organism evidence="1 2">
    <name type="scientific">Aegilops tauschii subsp. strangulata</name>
    <name type="common">Goatgrass</name>
    <dbReference type="NCBI Taxonomy" id="200361"/>
    <lineage>
        <taxon>Eukaryota</taxon>
        <taxon>Viridiplantae</taxon>
        <taxon>Streptophyta</taxon>
        <taxon>Embryophyta</taxon>
        <taxon>Tracheophyta</taxon>
        <taxon>Spermatophyta</taxon>
        <taxon>Magnoliopsida</taxon>
        <taxon>Liliopsida</taxon>
        <taxon>Poales</taxon>
        <taxon>Poaceae</taxon>
        <taxon>BOP clade</taxon>
        <taxon>Pooideae</taxon>
        <taxon>Triticodae</taxon>
        <taxon>Triticeae</taxon>
        <taxon>Triticinae</taxon>
        <taxon>Aegilops</taxon>
    </lineage>
</organism>
<reference evidence="1" key="3">
    <citation type="journal article" date="2017" name="Nature">
        <title>Genome sequence of the progenitor of the wheat D genome Aegilops tauschii.</title>
        <authorList>
            <person name="Luo M.C."/>
            <person name="Gu Y.Q."/>
            <person name="Puiu D."/>
            <person name="Wang H."/>
            <person name="Twardziok S.O."/>
            <person name="Deal K.R."/>
            <person name="Huo N."/>
            <person name="Zhu T."/>
            <person name="Wang L."/>
            <person name="Wang Y."/>
            <person name="McGuire P.E."/>
            <person name="Liu S."/>
            <person name="Long H."/>
            <person name="Ramasamy R.K."/>
            <person name="Rodriguez J.C."/>
            <person name="Van S.L."/>
            <person name="Yuan L."/>
            <person name="Wang Z."/>
            <person name="Xia Z."/>
            <person name="Xiao L."/>
            <person name="Anderson O.D."/>
            <person name="Ouyang S."/>
            <person name="Liang Y."/>
            <person name="Zimin A.V."/>
            <person name="Pertea G."/>
            <person name="Qi P."/>
            <person name="Bennetzen J.L."/>
            <person name="Dai X."/>
            <person name="Dawson M.W."/>
            <person name="Muller H.G."/>
            <person name="Kugler K."/>
            <person name="Rivarola-Duarte L."/>
            <person name="Spannagl M."/>
            <person name="Mayer K.F.X."/>
            <person name="Lu F.H."/>
            <person name="Bevan M.W."/>
            <person name="Leroy P."/>
            <person name="Li P."/>
            <person name="You F.M."/>
            <person name="Sun Q."/>
            <person name="Liu Z."/>
            <person name="Lyons E."/>
            <person name="Wicker T."/>
            <person name="Salzberg S.L."/>
            <person name="Devos K.M."/>
            <person name="Dvorak J."/>
        </authorList>
    </citation>
    <scope>NUCLEOTIDE SEQUENCE [LARGE SCALE GENOMIC DNA]</scope>
    <source>
        <strain evidence="1">cv. AL8/78</strain>
    </source>
</reference>
<dbReference type="AlphaFoldDB" id="A0A453EGY6"/>